<comment type="caution">
    <text evidence="5">The sequence shown here is derived from an EMBL/GenBank/DDBJ whole genome shotgun (WGS) entry which is preliminary data.</text>
</comment>
<evidence type="ECO:0000256" key="2">
    <source>
        <dbReference type="ARBA" id="ARBA00023125"/>
    </source>
</evidence>
<reference evidence="5" key="2">
    <citation type="submission" date="2021-01" db="EMBL/GenBank/DDBJ databases">
        <authorList>
            <person name="Kang M."/>
        </authorList>
    </citation>
    <scope>NUCLEOTIDE SEQUENCE</scope>
    <source>
        <strain evidence="5">KACC 17527</strain>
    </source>
</reference>
<keyword evidence="3" id="KW-0804">Transcription</keyword>
<dbReference type="Pfam" id="PF25583">
    <property type="entry name" value="WCX"/>
    <property type="match status" value="1"/>
</dbReference>
<dbReference type="InterPro" id="IPR051534">
    <property type="entry name" value="CBASS_pafABC_assoc_protein"/>
</dbReference>
<evidence type="ECO:0000259" key="4">
    <source>
        <dbReference type="PROSITE" id="PS51000"/>
    </source>
</evidence>
<dbReference type="RefSeq" id="WP_201177676.1">
    <property type="nucleotide sequence ID" value="NZ_JAEPWM010000016.1"/>
</dbReference>
<dbReference type="AlphaFoldDB" id="A0A934TXG4"/>
<keyword evidence="2" id="KW-0238">DNA-binding</keyword>
<proteinExistence type="predicted"/>
<dbReference type="PIRSF" id="PIRSF016838">
    <property type="entry name" value="PafC"/>
    <property type="match status" value="1"/>
</dbReference>
<dbReference type="InterPro" id="IPR036388">
    <property type="entry name" value="WH-like_DNA-bd_sf"/>
</dbReference>
<keyword evidence="1" id="KW-0805">Transcription regulation</keyword>
<dbReference type="GO" id="GO:0003677">
    <property type="term" value="F:DNA binding"/>
    <property type="evidence" value="ECO:0007669"/>
    <property type="project" value="UniProtKB-KW"/>
</dbReference>
<evidence type="ECO:0000256" key="3">
    <source>
        <dbReference type="ARBA" id="ARBA00023163"/>
    </source>
</evidence>
<dbReference type="GO" id="GO:0003700">
    <property type="term" value="F:DNA-binding transcription factor activity"/>
    <property type="evidence" value="ECO:0007669"/>
    <property type="project" value="InterPro"/>
</dbReference>
<dbReference type="InterPro" id="IPR057727">
    <property type="entry name" value="WCX_dom"/>
</dbReference>
<evidence type="ECO:0000313" key="6">
    <source>
        <dbReference type="Proteomes" id="UP000630528"/>
    </source>
</evidence>
<dbReference type="Pfam" id="PF08279">
    <property type="entry name" value="HTH_11"/>
    <property type="match status" value="1"/>
</dbReference>
<sequence length="322" mass="35491">MRASRLLSIQMLLETHGRMSASALARALEVSVRTLHRDIDQLSAAGVPVYAERGRAGGFQLLPGWKTTLTGFTPREAQAVFLAGLTGPASELGLGGDVASAERKLLAALPAAWRGSARHIRSRLHLDPVDWYREAEPVPWLALVAQAVWEERQLAMGYESWQGTARRTVHPLGLVMKAGTWYFAAAREGKVRTWRVASVLDAVLLEASVQRPRNFDLAAYWRESVRRFEVELFTGEARVAATARGLTELRRINAALARAVAGVEAPAEGKRVELRIPIESVPHAAGQLLRLCPEVEVRAPRELRAALRERVRTAASMYGDVR</sequence>
<dbReference type="EMBL" id="JAEPWM010000016">
    <property type="protein sequence ID" value="MBK6009240.1"/>
    <property type="molecule type" value="Genomic_DNA"/>
</dbReference>
<dbReference type="Gene3D" id="1.10.10.10">
    <property type="entry name" value="Winged helix-like DNA-binding domain superfamily/Winged helix DNA-binding domain"/>
    <property type="match status" value="1"/>
</dbReference>
<name>A0A934TXG4_9BURK</name>
<dbReference type="PROSITE" id="PS00894">
    <property type="entry name" value="HTH_DEOR_1"/>
    <property type="match status" value="1"/>
</dbReference>
<reference evidence="5" key="1">
    <citation type="journal article" date="2012" name="J. Microbiol. Biotechnol.">
        <title>Ramlibacter ginsenosidimutans sp. nov., with ginsenoside-converting activity.</title>
        <authorList>
            <person name="Wang L."/>
            <person name="An D.S."/>
            <person name="Kim S.G."/>
            <person name="Jin F.X."/>
            <person name="Kim S.C."/>
            <person name="Lee S.T."/>
            <person name="Im W.T."/>
        </authorList>
    </citation>
    <scope>NUCLEOTIDE SEQUENCE</scope>
    <source>
        <strain evidence="5">KACC 17527</strain>
    </source>
</reference>
<dbReference type="InterPro" id="IPR018356">
    <property type="entry name" value="Tscrpt_reg_HTH_DeoR_CS"/>
</dbReference>
<feature type="domain" description="HTH deoR-type" evidence="4">
    <location>
        <begin position="2"/>
        <end position="57"/>
    </location>
</feature>
<dbReference type="PANTHER" id="PTHR34580:SF1">
    <property type="entry name" value="PROTEIN PAFC"/>
    <property type="match status" value="1"/>
</dbReference>
<evidence type="ECO:0000313" key="5">
    <source>
        <dbReference type="EMBL" id="MBK6009240.1"/>
    </source>
</evidence>
<dbReference type="PANTHER" id="PTHR34580">
    <property type="match status" value="1"/>
</dbReference>
<gene>
    <name evidence="5" type="ORF">JJB11_24340</name>
</gene>
<dbReference type="InterPro" id="IPR028349">
    <property type="entry name" value="PafC-like"/>
</dbReference>
<protein>
    <submittedName>
        <fullName evidence="5">WYL domain-containing protein</fullName>
    </submittedName>
</protein>
<organism evidence="5 6">
    <name type="scientific">Ramlibacter ginsenosidimutans</name>
    <dbReference type="NCBI Taxonomy" id="502333"/>
    <lineage>
        <taxon>Bacteria</taxon>
        <taxon>Pseudomonadati</taxon>
        <taxon>Pseudomonadota</taxon>
        <taxon>Betaproteobacteria</taxon>
        <taxon>Burkholderiales</taxon>
        <taxon>Comamonadaceae</taxon>
        <taxon>Ramlibacter</taxon>
    </lineage>
</organism>
<accession>A0A934TXG4</accession>
<dbReference type="PROSITE" id="PS51000">
    <property type="entry name" value="HTH_DEOR_2"/>
    <property type="match status" value="1"/>
</dbReference>
<keyword evidence="6" id="KW-1185">Reference proteome</keyword>
<dbReference type="InterPro" id="IPR026881">
    <property type="entry name" value="WYL_dom"/>
</dbReference>
<dbReference type="PROSITE" id="PS52050">
    <property type="entry name" value="WYL"/>
    <property type="match status" value="1"/>
</dbReference>
<evidence type="ECO:0000256" key="1">
    <source>
        <dbReference type="ARBA" id="ARBA00023015"/>
    </source>
</evidence>
<dbReference type="InterPro" id="IPR013196">
    <property type="entry name" value="HTH_11"/>
</dbReference>
<dbReference type="InterPro" id="IPR036390">
    <property type="entry name" value="WH_DNA-bd_sf"/>
</dbReference>
<dbReference type="InterPro" id="IPR001034">
    <property type="entry name" value="DeoR_HTH"/>
</dbReference>
<dbReference type="Proteomes" id="UP000630528">
    <property type="component" value="Unassembled WGS sequence"/>
</dbReference>
<dbReference type="Pfam" id="PF13280">
    <property type="entry name" value="WYL"/>
    <property type="match status" value="1"/>
</dbReference>
<dbReference type="SUPFAM" id="SSF46785">
    <property type="entry name" value="Winged helix' DNA-binding domain"/>
    <property type="match status" value="1"/>
</dbReference>